<dbReference type="Pfam" id="PF05699">
    <property type="entry name" value="Dimer_Tnp_hAT"/>
    <property type="match status" value="1"/>
</dbReference>
<name>A0ABQ9I8R5_9NEOP</name>
<dbReference type="InterPro" id="IPR012337">
    <property type="entry name" value="RNaseH-like_sf"/>
</dbReference>
<dbReference type="PANTHER" id="PTHR47611">
    <property type="entry name" value="HAT DIMERISATION DOMAIN, C-TERMINAL"/>
    <property type="match status" value="1"/>
</dbReference>
<sequence>MHRQINLPGLKMKQEVATSWNSHHILEVCIPILQPLQAMTVELSCYMYTTMSMVIFIVRGLQYAAKSTNPKTTTGINLQKNLIDVVSRRFGNMEASKISVKCTFLNFRFKKVAFGLDENANAAQQWKTKQIAALIASKQMFTVSAQEITQEPDRVSKEQEVSLWEHFDNKVSYIKTTTTPATTATLTNKQYLEQSFEANKYVYPELYTLAIKYLCVLATSVLSERVFSKVGQLVSDFRSRLISSNVNYILFLN</sequence>
<evidence type="ECO:0000313" key="2">
    <source>
        <dbReference type="EMBL" id="KAJ8892313.1"/>
    </source>
</evidence>
<evidence type="ECO:0000259" key="1">
    <source>
        <dbReference type="Pfam" id="PF05699"/>
    </source>
</evidence>
<dbReference type="PANTHER" id="PTHR47611:SF3">
    <property type="entry name" value="HAT C-TERMINAL DIMERISATION DOMAIN-CONTAINING PROTEIN"/>
    <property type="match status" value="1"/>
</dbReference>
<feature type="domain" description="HAT C-terminal dimerisation" evidence="1">
    <location>
        <begin position="198"/>
        <end position="253"/>
    </location>
</feature>
<reference evidence="2 3" key="1">
    <citation type="submission" date="2023-02" db="EMBL/GenBank/DDBJ databases">
        <title>LHISI_Scaffold_Assembly.</title>
        <authorList>
            <person name="Stuart O.P."/>
            <person name="Cleave R."/>
            <person name="Magrath M.J.L."/>
            <person name="Mikheyev A.S."/>
        </authorList>
    </citation>
    <scope>NUCLEOTIDE SEQUENCE [LARGE SCALE GENOMIC DNA]</scope>
    <source>
        <strain evidence="2">Daus_M_001</strain>
        <tissue evidence="2">Leg muscle</tissue>
    </source>
</reference>
<evidence type="ECO:0000313" key="3">
    <source>
        <dbReference type="Proteomes" id="UP001159363"/>
    </source>
</evidence>
<comment type="caution">
    <text evidence="2">The sequence shown here is derived from an EMBL/GenBank/DDBJ whole genome shotgun (WGS) entry which is preliminary data.</text>
</comment>
<feature type="non-terminal residue" evidence="2">
    <location>
        <position position="253"/>
    </location>
</feature>
<dbReference type="InterPro" id="IPR008906">
    <property type="entry name" value="HATC_C_dom"/>
</dbReference>
<gene>
    <name evidence="2" type="ORF">PR048_004893</name>
</gene>
<organism evidence="2 3">
    <name type="scientific">Dryococelus australis</name>
    <dbReference type="NCBI Taxonomy" id="614101"/>
    <lineage>
        <taxon>Eukaryota</taxon>
        <taxon>Metazoa</taxon>
        <taxon>Ecdysozoa</taxon>
        <taxon>Arthropoda</taxon>
        <taxon>Hexapoda</taxon>
        <taxon>Insecta</taxon>
        <taxon>Pterygota</taxon>
        <taxon>Neoptera</taxon>
        <taxon>Polyneoptera</taxon>
        <taxon>Phasmatodea</taxon>
        <taxon>Verophasmatodea</taxon>
        <taxon>Anareolatae</taxon>
        <taxon>Phasmatidae</taxon>
        <taxon>Eurycanthinae</taxon>
        <taxon>Dryococelus</taxon>
    </lineage>
</organism>
<protein>
    <recommendedName>
        <fullName evidence="1">HAT C-terminal dimerisation domain-containing protein</fullName>
    </recommendedName>
</protein>
<keyword evidence="3" id="KW-1185">Reference proteome</keyword>
<dbReference type="SUPFAM" id="SSF53098">
    <property type="entry name" value="Ribonuclease H-like"/>
    <property type="match status" value="1"/>
</dbReference>
<proteinExistence type="predicted"/>
<dbReference type="EMBL" id="JARBHB010000002">
    <property type="protein sequence ID" value="KAJ8892313.1"/>
    <property type="molecule type" value="Genomic_DNA"/>
</dbReference>
<accession>A0ABQ9I8R5</accession>
<dbReference type="Proteomes" id="UP001159363">
    <property type="component" value="Chromosome 2"/>
</dbReference>